<dbReference type="PANTHER" id="PTHR31088:SF12">
    <property type="entry name" value="MEMBRANE-ASSOCIATED PROTEIN VIPP1, CHLOROPLASTIC"/>
    <property type="match status" value="1"/>
</dbReference>
<evidence type="ECO:0000256" key="1">
    <source>
        <dbReference type="ARBA" id="ARBA00043985"/>
    </source>
</evidence>
<evidence type="ECO:0000313" key="4">
    <source>
        <dbReference type="EMBL" id="KAB1212299.1"/>
    </source>
</evidence>
<reference evidence="4 5" key="1">
    <citation type="journal article" date="2019" name="Plant Biotechnol. J.">
        <title>The red bayberry genome and genetic basis of sex determination.</title>
        <authorList>
            <person name="Jia H.M."/>
            <person name="Jia H.J."/>
            <person name="Cai Q.L."/>
            <person name="Wang Y."/>
            <person name="Zhao H.B."/>
            <person name="Yang W.F."/>
            <person name="Wang G.Y."/>
            <person name="Li Y.H."/>
            <person name="Zhan D.L."/>
            <person name="Shen Y.T."/>
            <person name="Niu Q.F."/>
            <person name="Chang L."/>
            <person name="Qiu J."/>
            <person name="Zhao L."/>
            <person name="Xie H.B."/>
            <person name="Fu W.Y."/>
            <person name="Jin J."/>
            <person name="Li X.W."/>
            <person name="Jiao Y."/>
            <person name="Zhou C.C."/>
            <person name="Tu T."/>
            <person name="Chai C.Y."/>
            <person name="Gao J.L."/>
            <person name="Fan L.J."/>
            <person name="van de Weg E."/>
            <person name="Wang J.Y."/>
            <person name="Gao Z.S."/>
        </authorList>
    </citation>
    <scope>NUCLEOTIDE SEQUENCE [LARGE SCALE GENOMIC DNA]</scope>
    <source>
        <tissue evidence="4">Leaves</tissue>
    </source>
</reference>
<name>A0A6A1VHG4_9ROSI</name>
<feature type="region of interest" description="Disordered" evidence="3">
    <location>
        <begin position="1"/>
        <end position="34"/>
    </location>
</feature>
<comment type="caution">
    <text evidence="4">The sequence shown here is derived from an EMBL/GenBank/DDBJ whole genome shotgun (WGS) entry which is preliminary data.</text>
</comment>
<keyword evidence="2" id="KW-0175">Coiled coil</keyword>
<proteinExistence type="inferred from homology"/>
<feature type="coiled-coil region" evidence="2">
    <location>
        <begin position="125"/>
        <end position="173"/>
    </location>
</feature>
<organism evidence="4 5">
    <name type="scientific">Morella rubra</name>
    <name type="common">Chinese bayberry</name>
    <dbReference type="NCBI Taxonomy" id="262757"/>
    <lineage>
        <taxon>Eukaryota</taxon>
        <taxon>Viridiplantae</taxon>
        <taxon>Streptophyta</taxon>
        <taxon>Embryophyta</taxon>
        <taxon>Tracheophyta</taxon>
        <taxon>Spermatophyta</taxon>
        <taxon>Magnoliopsida</taxon>
        <taxon>eudicotyledons</taxon>
        <taxon>Gunneridae</taxon>
        <taxon>Pentapetalae</taxon>
        <taxon>rosids</taxon>
        <taxon>fabids</taxon>
        <taxon>Fagales</taxon>
        <taxon>Myricaceae</taxon>
        <taxon>Morella</taxon>
    </lineage>
</organism>
<accession>A0A6A1VHG4</accession>
<protein>
    <submittedName>
        <fullName evidence="4">Membrane-associated 30 kDa protein, chloroplastic</fullName>
    </submittedName>
</protein>
<evidence type="ECO:0000313" key="5">
    <source>
        <dbReference type="Proteomes" id="UP000516437"/>
    </source>
</evidence>
<evidence type="ECO:0000256" key="3">
    <source>
        <dbReference type="SAM" id="MobiDB-lite"/>
    </source>
</evidence>
<dbReference type="PANTHER" id="PTHR31088">
    <property type="entry name" value="MEMBRANE-ASSOCIATED PROTEIN VIPP1, CHLOROPLASTIC"/>
    <property type="match status" value="1"/>
</dbReference>
<feature type="compositionally biased region" description="Basic and acidic residues" evidence="3">
    <location>
        <begin position="10"/>
        <end position="34"/>
    </location>
</feature>
<comment type="similarity">
    <text evidence="1">Belongs to the PspA/Vipp/IM30 family.</text>
</comment>
<keyword evidence="5" id="KW-1185">Reference proteome</keyword>
<dbReference type="OrthoDB" id="434485at2759"/>
<dbReference type="AlphaFoldDB" id="A0A6A1VHG4"/>
<gene>
    <name evidence="4" type="ORF">CJ030_MR5G025067</name>
</gene>
<evidence type="ECO:0000256" key="2">
    <source>
        <dbReference type="SAM" id="Coils"/>
    </source>
</evidence>
<dbReference type="Pfam" id="PF04012">
    <property type="entry name" value="PspA_IM30"/>
    <property type="match status" value="1"/>
</dbReference>
<dbReference type="EMBL" id="RXIC02000023">
    <property type="protein sequence ID" value="KAB1212299.1"/>
    <property type="molecule type" value="Genomic_DNA"/>
</dbReference>
<dbReference type="InterPro" id="IPR007157">
    <property type="entry name" value="PspA_VIPP1"/>
</dbReference>
<dbReference type="Proteomes" id="UP000516437">
    <property type="component" value="Chromosome 5"/>
</dbReference>
<sequence>MGKKTKKPGKGKEKTQKKTAKAEEKKARRESRKLSPEDDIDAILCIGPLIITELCSVSFTGNSFPENFWQKMVLGVEGYPQELVSNIHIGIVFGGNPMPLNINPLKETELILYGGEFYNGTKDNANALKAQLDQQKTVVENLVSNTRLLESKIQEARSKKDTLKARAQSAKTASKVSEMLGNGMESQAEALGQLTTDDLDGKVVIISFSTVQHLMHLDQ</sequence>